<evidence type="ECO:0000313" key="6">
    <source>
        <dbReference type="Proteomes" id="UP000799438"/>
    </source>
</evidence>
<protein>
    <recommendedName>
        <fullName evidence="2">Mitochondrial fission process protein 1</fullName>
    </recommendedName>
    <alternativeName>
        <fullName evidence="3">Mitochondrial 18 kDa protein</fullName>
    </alternativeName>
</protein>
<dbReference type="OrthoDB" id="424969at2759"/>
<name>A0A6A6B444_9PEZI</name>
<dbReference type="AlphaFoldDB" id="A0A6A6B444"/>
<dbReference type="GO" id="GO:0005739">
    <property type="term" value="C:mitochondrion"/>
    <property type="evidence" value="ECO:0007669"/>
    <property type="project" value="TreeGrafter"/>
</dbReference>
<accession>A0A6A6B444</accession>
<dbReference type="Proteomes" id="UP000799438">
    <property type="component" value="Unassembled WGS sequence"/>
</dbReference>
<dbReference type="Pfam" id="PF10558">
    <property type="entry name" value="MTP18"/>
    <property type="match status" value="1"/>
</dbReference>
<dbReference type="PANTHER" id="PTHR11001">
    <property type="entry name" value="MITOCHONDRIAL FISSION PROCESS PROTEIN 1"/>
    <property type="match status" value="1"/>
</dbReference>
<feature type="compositionally biased region" description="Basic and acidic residues" evidence="4">
    <location>
        <begin position="1"/>
        <end position="19"/>
    </location>
</feature>
<gene>
    <name evidence="5" type="ORF">K452DRAFT_234833</name>
</gene>
<dbReference type="GeneID" id="54294883"/>
<evidence type="ECO:0000256" key="4">
    <source>
        <dbReference type="SAM" id="MobiDB-lite"/>
    </source>
</evidence>
<evidence type="ECO:0000256" key="2">
    <source>
        <dbReference type="ARBA" id="ARBA00017835"/>
    </source>
</evidence>
<proteinExistence type="inferred from homology"/>
<feature type="region of interest" description="Disordered" evidence="4">
    <location>
        <begin position="131"/>
        <end position="159"/>
    </location>
</feature>
<dbReference type="InterPro" id="IPR019560">
    <property type="entry name" value="Mitochondrial_18_kDa_protein"/>
</dbReference>
<reference evidence="5" key="1">
    <citation type="journal article" date="2020" name="Stud. Mycol.">
        <title>101 Dothideomycetes genomes: a test case for predicting lifestyles and emergence of pathogens.</title>
        <authorList>
            <person name="Haridas S."/>
            <person name="Albert R."/>
            <person name="Binder M."/>
            <person name="Bloem J."/>
            <person name="Labutti K."/>
            <person name="Salamov A."/>
            <person name="Andreopoulos B."/>
            <person name="Baker S."/>
            <person name="Barry K."/>
            <person name="Bills G."/>
            <person name="Bluhm B."/>
            <person name="Cannon C."/>
            <person name="Castanera R."/>
            <person name="Culley D."/>
            <person name="Daum C."/>
            <person name="Ezra D."/>
            <person name="Gonzalez J."/>
            <person name="Henrissat B."/>
            <person name="Kuo A."/>
            <person name="Liang C."/>
            <person name="Lipzen A."/>
            <person name="Lutzoni F."/>
            <person name="Magnuson J."/>
            <person name="Mondo S."/>
            <person name="Nolan M."/>
            <person name="Ohm R."/>
            <person name="Pangilinan J."/>
            <person name="Park H.-J."/>
            <person name="Ramirez L."/>
            <person name="Alfaro M."/>
            <person name="Sun H."/>
            <person name="Tritt A."/>
            <person name="Yoshinaga Y."/>
            <person name="Zwiers L.-H."/>
            <person name="Turgeon B."/>
            <person name="Goodwin S."/>
            <person name="Spatafora J."/>
            <person name="Crous P."/>
            <person name="Grigoriev I."/>
        </authorList>
    </citation>
    <scope>NUCLEOTIDE SEQUENCE</scope>
    <source>
        <strain evidence="5">CBS 121167</strain>
    </source>
</reference>
<feature type="region of interest" description="Disordered" evidence="4">
    <location>
        <begin position="285"/>
        <end position="313"/>
    </location>
</feature>
<evidence type="ECO:0000256" key="3">
    <source>
        <dbReference type="ARBA" id="ARBA00029631"/>
    </source>
</evidence>
<feature type="compositionally biased region" description="Basic and acidic residues" evidence="4">
    <location>
        <begin position="292"/>
        <end position="313"/>
    </location>
</feature>
<evidence type="ECO:0000256" key="1">
    <source>
        <dbReference type="ARBA" id="ARBA00009224"/>
    </source>
</evidence>
<keyword evidence="6" id="KW-1185">Reference proteome</keyword>
<dbReference type="PANTHER" id="PTHR11001:SF2">
    <property type="entry name" value="MITOCHONDRIAL FISSION PROCESS PROTEIN 1"/>
    <property type="match status" value="1"/>
</dbReference>
<comment type="similarity">
    <text evidence="1">Belongs to the MTFP1 family.</text>
</comment>
<dbReference type="GO" id="GO:0000266">
    <property type="term" value="P:mitochondrial fission"/>
    <property type="evidence" value="ECO:0007669"/>
    <property type="project" value="TreeGrafter"/>
</dbReference>
<feature type="region of interest" description="Disordered" evidence="4">
    <location>
        <begin position="1"/>
        <end position="35"/>
    </location>
</feature>
<evidence type="ECO:0000313" key="5">
    <source>
        <dbReference type="EMBL" id="KAF2137984.1"/>
    </source>
</evidence>
<dbReference type="EMBL" id="ML995498">
    <property type="protein sequence ID" value="KAF2137984.1"/>
    <property type="molecule type" value="Genomic_DNA"/>
</dbReference>
<organism evidence="5 6">
    <name type="scientific">Aplosporella prunicola CBS 121167</name>
    <dbReference type="NCBI Taxonomy" id="1176127"/>
    <lineage>
        <taxon>Eukaryota</taxon>
        <taxon>Fungi</taxon>
        <taxon>Dikarya</taxon>
        <taxon>Ascomycota</taxon>
        <taxon>Pezizomycotina</taxon>
        <taxon>Dothideomycetes</taxon>
        <taxon>Dothideomycetes incertae sedis</taxon>
        <taxon>Botryosphaeriales</taxon>
        <taxon>Aplosporellaceae</taxon>
        <taxon>Aplosporella</taxon>
    </lineage>
</organism>
<feature type="compositionally biased region" description="Low complexity" evidence="4">
    <location>
        <begin position="142"/>
        <end position="159"/>
    </location>
</feature>
<dbReference type="RefSeq" id="XP_033393697.1">
    <property type="nucleotide sequence ID" value="XM_033537387.1"/>
</dbReference>
<sequence>MAKDNPADDIPRERNEPRPDFSIPPPRKPLPKALQETLDSEEKLWAAMYDGTSGESTDSPIRYAAYASRIRTILLSAHRYVAYTSDVGESFRPVAHPHLVRAAYGVSWAYLLGDVAHEGYKAYVRNQRVLHPEGPTPKLTPTTSSTGSSNSSSGAKSAAGVTARLVGKDDAVPSAAEQKSLGPSTSAQDAAHVPALEDYRSVMAQRALFQGVASMGLPALTIHSVVKHSGTYFRRHVKNARVRTWGPIGLGLAVVPFLPYIFDAPVEHAVEFVFHKGFAAIGGPGAVGARPETGRQELRQVEAKAGKEKEKEL</sequence>